<evidence type="ECO:0000256" key="1">
    <source>
        <dbReference type="SAM" id="MobiDB-lite"/>
    </source>
</evidence>
<comment type="caution">
    <text evidence="2">The sequence shown here is derived from an EMBL/GenBank/DDBJ whole genome shotgun (WGS) entry which is preliminary data.</text>
</comment>
<dbReference type="Pfam" id="PF10604">
    <property type="entry name" value="Polyketide_cyc2"/>
    <property type="match status" value="1"/>
</dbReference>
<dbReference type="EMBL" id="JAETWB010000020">
    <property type="protein sequence ID" value="MBL6081031.1"/>
    <property type="molecule type" value="Genomic_DNA"/>
</dbReference>
<protein>
    <submittedName>
        <fullName evidence="2">SRPBCC family protein</fullName>
    </submittedName>
</protein>
<dbReference type="InterPro" id="IPR019587">
    <property type="entry name" value="Polyketide_cyclase/dehydratase"/>
</dbReference>
<keyword evidence="3" id="KW-1185">Reference proteome</keyword>
<feature type="region of interest" description="Disordered" evidence="1">
    <location>
        <begin position="137"/>
        <end position="171"/>
    </location>
</feature>
<sequence>MGEFTGRIRIDRPAAEVFAFLSDPTAMPRYLETVQRVEQQGPGRIAMEGESHGHAYRDEGWIQVEAEARRMRWGSDSLKDYGGEMVVTEAEGGAEVSIRLSIVPEPKVAERMERESGAVDHAMRIAMERTLGAIKAACEGGGDPAPDGSRGGDNLPDSRPFGSSATLNPDI</sequence>
<gene>
    <name evidence="2" type="ORF">JMJ56_23745</name>
</gene>
<reference evidence="2 3" key="1">
    <citation type="submission" date="2021-01" db="EMBL/GenBank/DDBJ databases">
        <title>Belnapia mucosa sp. nov. and Belnapia arida sp. nov., isolated from the Tabernas Desert (Almeria, Spain).</title>
        <authorList>
            <person name="Molina-Menor E."/>
            <person name="Vidal-Verdu A."/>
            <person name="Calonge A."/>
            <person name="Satari L."/>
            <person name="Pereto J."/>
            <person name="Porcar M."/>
        </authorList>
    </citation>
    <scope>NUCLEOTIDE SEQUENCE [LARGE SCALE GENOMIC DNA]</scope>
    <source>
        <strain evidence="2 3">T18</strain>
    </source>
</reference>
<name>A0ABS1U8M0_9PROT</name>
<evidence type="ECO:0000313" key="2">
    <source>
        <dbReference type="EMBL" id="MBL6081031.1"/>
    </source>
</evidence>
<organism evidence="2 3">
    <name type="scientific">Belnapia arida</name>
    <dbReference type="NCBI Taxonomy" id="2804533"/>
    <lineage>
        <taxon>Bacteria</taxon>
        <taxon>Pseudomonadati</taxon>
        <taxon>Pseudomonadota</taxon>
        <taxon>Alphaproteobacteria</taxon>
        <taxon>Acetobacterales</taxon>
        <taxon>Roseomonadaceae</taxon>
        <taxon>Belnapia</taxon>
    </lineage>
</organism>
<dbReference type="Proteomes" id="UP000660885">
    <property type="component" value="Unassembled WGS sequence"/>
</dbReference>
<evidence type="ECO:0000313" key="3">
    <source>
        <dbReference type="Proteomes" id="UP000660885"/>
    </source>
</evidence>
<dbReference type="InterPro" id="IPR023393">
    <property type="entry name" value="START-like_dom_sf"/>
</dbReference>
<accession>A0ABS1U8M0</accession>
<dbReference type="RefSeq" id="WP_202834254.1">
    <property type="nucleotide sequence ID" value="NZ_JAETWB010000020.1"/>
</dbReference>
<feature type="compositionally biased region" description="Polar residues" evidence="1">
    <location>
        <begin position="161"/>
        <end position="171"/>
    </location>
</feature>
<dbReference type="Gene3D" id="3.30.530.20">
    <property type="match status" value="1"/>
</dbReference>
<proteinExistence type="predicted"/>
<dbReference type="SUPFAM" id="SSF55961">
    <property type="entry name" value="Bet v1-like"/>
    <property type="match status" value="1"/>
</dbReference>